<name>A0A1A8XP26_9RHOO</name>
<accession>A0A1A8XP26</accession>
<keyword evidence="1" id="KW-1133">Transmembrane helix</keyword>
<proteinExistence type="predicted"/>
<evidence type="ECO:0000313" key="2">
    <source>
        <dbReference type="EMBL" id="SBT06914.1"/>
    </source>
</evidence>
<protein>
    <submittedName>
        <fullName evidence="2">Uncharacterized protein</fullName>
    </submittedName>
</protein>
<sequence length="39" mass="4416">MKHTLLSELVVYLFQSLGAAFLTVRFPIPRTSALGRIRL</sequence>
<dbReference type="Proteomes" id="UP000199600">
    <property type="component" value="Unassembled WGS sequence"/>
</dbReference>
<reference evidence="2 3" key="1">
    <citation type="submission" date="2016-06" db="EMBL/GenBank/DDBJ databases">
        <authorList>
            <person name="Kjaerup R.B."/>
            <person name="Dalgaard T.S."/>
            <person name="Juul-Madsen H.R."/>
        </authorList>
    </citation>
    <scope>NUCLEOTIDE SEQUENCE [LARGE SCALE GENOMIC DNA]</scope>
    <source>
        <strain evidence="2">2</strain>
    </source>
</reference>
<feature type="transmembrane region" description="Helical" evidence="1">
    <location>
        <begin position="12"/>
        <end position="28"/>
    </location>
</feature>
<keyword evidence="1" id="KW-0812">Transmembrane</keyword>
<dbReference type="AlphaFoldDB" id="A0A1A8XP26"/>
<keyword evidence="3" id="KW-1185">Reference proteome</keyword>
<evidence type="ECO:0000256" key="1">
    <source>
        <dbReference type="SAM" id="Phobius"/>
    </source>
</evidence>
<organism evidence="2 3">
    <name type="scientific">Candidatus Propionivibrio aalborgensis</name>
    <dbReference type="NCBI Taxonomy" id="1860101"/>
    <lineage>
        <taxon>Bacteria</taxon>
        <taxon>Pseudomonadati</taxon>
        <taxon>Pseudomonadota</taxon>
        <taxon>Betaproteobacteria</taxon>
        <taxon>Rhodocyclales</taxon>
        <taxon>Rhodocyclaceae</taxon>
        <taxon>Propionivibrio</taxon>
    </lineage>
</organism>
<keyword evidence="1" id="KW-0472">Membrane</keyword>
<evidence type="ECO:0000313" key="3">
    <source>
        <dbReference type="Proteomes" id="UP000199600"/>
    </source>
</evidence>
<gene>
    <name evidence="2" type="ORF">PROAA_20049</name>
</gene>
<dbReference type="EMBL" id="FLQY01000112">
    <property type="protein sequence ID" value="SBT06914.1"/>
    <property type="molecule type" value="Genomic_DNA"/>
</dbReference>